<comment type="caution">
    <text evidence="1">The sequence shown here is derived from an EMBL/GenBank/DDBJ whole genome shotgun (WGS) entry which is preliminary data.</text>
</comment>
<organism evidence="1 2">
    <name type="scientific">Fusarium sarcochroum</name>
    <dbReference type="NCBI Taxonomy" id="1208366"/>
    <lineage>
        <taxon>Eukaryota</taxon>
        <taxon>Fungi</taxon>
        <taxon>Dikarya</taxon>
        <taxon>Ascomycota</taxon>
        <taxon>Pezizomycotina</taxon>
        <taxon>Sordariomycetes</taxon>
        <taxon>Hypocreomycetidae</taxon>
        <taxon>Hypocreales</taxon>
        <taxon>Nectriaceae</taxon>
        <taxon>Fusarium</taxon>
        <taxon>Fusarium lateritium species complex</taxon>
    </lineage>
</organism>
<dbReference type="EMBL" id="JABEXW010001031">
    <property type="protein sequence ID" value="KAF4948868.1"/>
    <property type="molecule type" value="Genomic_DNA"/>
</dbReference>
<gene>
    <name evidence="1" type="ORF">FSARC_13628</name>
</gene>
<evidence type="ECO:0000313" key="1">
    <source>
        <dbReference type="EMBL" id="KAF4948868.1"/>
    </source>
</evidence>
<reference evidence="1" key="1">
    <citation type="journal article" date="2020" name="BMC Genomics">
        <title>Correction to: Identification and distribution of gene clusters required for synthesis of sphingolipid metabolism inhibitors in diverse species of the filamentous fungus Fusarium.</title>
        <authorList>
            <person name="Kim H.S."/>
            <person name="Lohmar J.M."/>
            <person name="Busman M."/>
            <person name="Brown D.W."/>
            <person name="Naumann T.A."/>
            <person name="Divon H.H."/>
            <person name="Lysoe E."/>
            <person name="Uhlig S."/>
            <person name="Proctor R.H."/>
        </authorList>
    </citation>
    <scope>NUCLEOTIDE SEQUENCE</scope>
    <source>
        <strain evidence="1">NRRL 20472</strain>
    </source>
</reference>
<keyword evidence="2" id="KW-1185">Reference proteome</keyword>
<proteinExistence type="predicted"/>
<name>A0A8H4SZY9_9HYPO</name>
<dbReference type="Proteomes" id="UP000622797">
    <property type="component" value="Unassembled WGS sequence"/>
</dbReference>
<evidence type="ECO:0000313" key="2">
    <source>
        <dbReference type="Proteomes" id="UP000622797"/>
    </source>
</evidence>
<protein>
    <submittedName>
        <fullName evidence="1">Uncharacterized protein</fullName>
    </submittedName>
</protein>
<sequence>MGLIWFHVGEADDVGGVNIVSGAGNVGNARGDNVNIHNIICSAYVVDIGIGDGNTGKQKNAGDAKNDGVGISSVNVFATSDVDCAAGSTRDEKAQIL</sequence>
<accession>A0A8H4SZY9</accession>
<dbReference type="AlphaFoldDB" id="A0A8H4SZY9"/>
<reference evidence="1" key="2">
    <citation type="submission" date="2020-05" db="EMBL/GenBank/DDBJ databases">
        <authorList>
            <person name="Kim H.-S."/>
            <person name="Proctor R.H."/>
            <person name="Brown D.W."/>
        </authorList>
    </citation>
    <scope>NUCLEOTIDE SEQUENCE</scope>
    <source>
        <strain evidence="1">NRRL 20472</strain>
    </source>
</reference>